<feature type="domain" description="O-acyltransferase WSD1 C-terminal" evidence="1">
    <location>
        <begin position="551"/>
        <end position="685"/>
    </location>
</feature>
<sequence>MASSILGRKVFPAAAAAITANLACSGGVSSMLDGKFDGLRTNFGTTSRTLCEDGRAEKVASVIGKSNPRANDNLFLIKESGIRETVLRKRVSACEHDAHSLVLLFAVSVINDLSHATIAPFYFSTQMTSIGRFSLKSESTDNPSIPTFFLALAGRKNKSQGHNAGPSSVYSAVSGGQNKFTVSDFESAWMAKDMPTRHPRFHSTVSAHDDRYFEEIHHTTGDEQSSRIKAELDRHASETMHFSVYRDDLRYRLEHMLTSPIEVSDKLWEVKISNGPLGSSGAISRAKVNAIMEKIRNDERHLSDNTKRNEELQRRRFGVGELWSDAARKAEFTPIESVLLFRTHHALADGASIIAALSDLCDEAEEIRADIKRVLRKWKLRGKNGTFMRRLMNRLVRFAKMWIWLTLGSMRAFLYQIYLQMTTRKNPFDAVKADAEKKGLLITGRSVSWCDAAPLEEAKQITQAIGKANGVNITVNDLFVSCITSAIVRQLNEHEEFMAPMEAHEHRPVTRHLNVVVPVHLRGGVVLPGESVGNRIGAFVTRCPGEIEHSDVGEEAIQCPTERILQVNKSLSHSKNSPAPLISHYLAKFCSDYLPDKWTQSLFKRANANACVVVSNNRGYHKKLHIGGMAIEAAHAFLPLPPGIPVGVVVQSYAGGVSLSVTAEKWAVPDPDTFLMWVMEEYERLRNEAAKLQK</sequence>
<gene>
    <name evidence="2" type="ORF">HJC23_000454</name>
</gene>
<dbReference type="InterPro" id="IPR009721">
    <property type="entry name" value="O-acyltransferase_WSD1_C"/>
</dbReference>
<organism evidence="2 3">
    <name type="scientific">Cyclotella cryptica</name>
    <dbReference type="NCBI Taxonomy" id="29204"/>
    <lineage>
        <taxon>Eukaryota</taxon>
        <taxon>Sar</taxon>
        <taxon>Stramenopiles</taxon>
        <taxon>Ochrophyta</taxon>
        <taxon>Bacillariophyta</taxon>
        <taxon>Coscinodiscophyceae</taxon>
        <taxon>Thalassiosirophycidae</taxon>
        <taxon>Stephanodiscales</taxon>
        <taxon>Stephanodiscaceae</taxon>
        <taxon>Cyclotella</taxon>
    </lineage>
</organism>
<dbReference type="PANTHER" id="PTHR31650">
    <property type="entry name" value="O-ACYLTRANSFERASE (WSD1-LIKE) FAMILY PROTEIN"/>
    <property type="match status" value="1"/>
</dbReference>
<keyword evidence="3" id="KW-1185">Reference proteome</keyword>
<dbReference type="EMBL" id="JABMIG020000057">
    <property type="protein sequence ID" value="KAL3797116.1"/>
    <property type="molecule type" value="Genomic_DNA"/>
</dbReference>
<dbReference type="Proteomes" id="UP001516023">
    <property type="component" value="Unassembled WGS sequence"/>
</dbReference>
<dbReference type="AlphaFoldDB" id="A0ABD3QBN9"/>
<protein>
    <recommendedName>
        <fullName evidence="1">O-acyltransferase WSD1 C-terminal domain-containing protein</fullName>
    </recommendedName>
</protein>
<reference evidence="2 3" key="1">
    <citation type="journal article" date="2020" name="G3 (Bethesda)">
        <title>Improved Reference Genome for Cyclotella cryptica CCMP332, a Model for Cell Wall Morphogenesis, Salinity Adaptation, and Lipid Production in Diatoms (Bacillariophyta).</title>
        <authorList>
            <person name="Roberts W.R."/>
            <person name="Downey K.M."/>
            <person name="Ruck E.C."/>
            <person name="Traller J.C."/>
            <person name="Alverson A.J."/>
        </authorList>
    </citation>
    <scope>NUCLEOTIDE SEQUENCE [LARGE SCALE GENOMIC DNA]</scope>
    <source>
        <strain evidence="2 3">CCMP332</strain>
    </source>
</reference>
<dbReference type="Pfam" id="PF06974">
    <property type="entry name" value="WS_DGAT_C"/>
    <property type="match status" value="1"/>
</dbReference>
<accession>A0ABD3QBN9</accession>
<comment type="caution">
    <text evidence="2">The sequence shown here is derived from an EMBL/GenBank/DDBJ whole genome shotgun (WGS) entry which is preliminary data.</text>
</comment>
<proteinExistence type="predicted"/>
<evidence type="ECO:0000313" key="3">
    <source>
        <dbReference type="Proteomes" id="UP001516023"/>
    </source>
</evidence>
<dbReference type="InterPro" id="IPR045034">
    <property type="entry name" value="O-acyltransferase_WSD1-like"/>
</dbReference>
<name>A0ABD3QBN9_9STRA</name>
<evidence type="ECO:0000313" key="2">
    <source>
        <dbReference type="EMBL" id="KAL3797116.1"/>
    </source>
</evidence>
<dbReference type="PANTHER" id="PTHR31650:SF1">
    <property type="entry name" value="WAX ESTER SYNTHASE_DIACYLGLYCEROL ACYLTRANSFERASE 4-RELATED"/>
    <property type="match status" value="1"/>
</dbReference>
<evidence type="ECO:0000259" key="1">
    <source>
        <dbReference type="Pfam" id="PF06974"/>
    </source>
</evidence>